<reference evidence="1 2" key="1">
    <citation type="journal article" date="2024" name="ISME J.">
        <title>Tailless and filamentous prophages are predominant in marine Vibrio.</title>
        <authorList>
            <person name="Steensen K."/>
            <person name="Seneca J."/>
            <person name="Bartlau N."/>
            <person name="Yu X.A."/>
            <person name="Hussain F.A."/>
            <person name="Polz M.F."/>
        </authorList>
    </citation>
    <scope>NUCLEOTIDE SEQUENCE [LARGE SCALE GENOMIC DNA]</scope>
    <source>
        <strain evidence="1 2">10N.222.51.A1</strain>
    </source>
</reference>
<dbReference type="RefSeq" id="WP_372266170.1">
    <property type="nucleotide sequence ID" value="NZ_JBFRUW010000040.1"/>
</dbReference>
<dbReference type="InterPro" id="IPR036291">
    <property type="entry name" value="NAD(P)-bd_dom_sf"/>
</dbReference>
<dbReference type="Proteomes" id="UP001570417">
    <property type="component" value="Unassembled WGS sequence"/>
</dbReference>
<name>A0ABV4NBS7_9VIBR</name>
<dbReference type="SUPFAM" id="SSF51735">
    <property type="entry name" value="NAD(P)-binding Rossmann-fold domains"/>
    <property type="match status" value="1"/>
</dbReference>
<evidence type="ECO:0000313" key="2">
    <source>
        <dbReference type="Proteomes" id="UP001570417"/>
    </source>
</evidence>
<sequence>MKKTSVIIAGSSGLVGSEVLKLLLNDDRTEHVYSVSRRLLECDQTDQTKLTQIISPDLHIQKEQFDITPSIGVIALGSTVKQAGSKEKLRDIDVHLVVETAQKMQSIGVSRVLILSCLGADEQSRSHYLRCKGEMERKVMLLGFHETIFIQPGPLAGERSETRIDEKLLQFLSKLVKPLMRGKLSNYVPIQASSVASALAELIHLDSLKSVERISSSYMMKMINRS</sequence>
<dbReference type="PANTHER" id="PTHR14097">
    <property type="entry name" value="OXIDOREDUCTASE HTATIP2"/>
    <property type="match status" value="1"/>
</dbReference>
<dbReference type="Gene3D" id="3.40.50.720">
    <property type="entry name" value="NAD(P)-binding Rossmann-like Domain"/>
    <property type="match status" value="1"/>
</dbReference>
<organism evidence="1 2">
    <name type="scientific">Vibrio gallaecicus</name>
    <dbReference type="NCBI Taxonomy" id="552386"/>
    <lineage>
        <taxon>Bacteria</taxon>
        <taxon>Pseudomonadati</taxon>
        <taxon>Pseudomonadota</taxon>
        <taxon>Gammaproteobacteria</taxon>
        <taxon>Vibrionales</taxon>
        <taxon>Vibrionaceae</taxon>
        <taxon>Vibrio</taxon>
    </lineage>
</organism>
<dbReference type="PANTHER" id="PTHR14097:SF7">
    <property type="entry name" value="OXIDOREDUCTASE HTATIP2"/>
    <property type="match status" value="1"/>
</dbReference>
<keyword evidence="2" id="KW-1185">Reference proteome</keyword>
<proteinExistence type="predicted"/>
<dbReference type="EMBL" id="JBFRUW010000040">
    <property type="protein sequence ID" value="MFA0568869.1"/>
    <property type="molecule type" value="Genomic_DNA"/>
</dbReference>
<evidence type="ECO:0000313" key="1">
    <source>
        <dbReference type="EMBL" id="MFA0568869.1"/>
    </source>
</evidence>
<accession>A0ABV4NBS7</accession>
<comment type="caution">
    <text evidence="1">The sequence shown here is derived from an EMBL/GenBank/DDBJ whole genome shotgun (WGS) entry which is preliminary data.</text>
</comment>
<protein>
    <submittedName>
        <fullName evidence="1">Nucleoside-diphosphate sugar epimerase</fullName>
    </submittedName>
</protein>
<gene>
    <name evidence="1" type="ORF">AB4566_11345</name>
</gene>